<protein>
    <recommendedName>
        <fullName evidence="2">Phage protein (N4 Gp49/phage Sf6 gene 66) family protein</fullName>
    </recommendedName>
</protein>
<proteinExistence type="predicted"/>
<evidence type="ECO:0008006" key="2">
    <source>
        <dbReference type="Google" id="ProtNLM"/>
    </source>
</evidence>
<dbReference type="InterPro" id="IPR025915">
    <property type="entry name" value="Phage_gp49_66"/>
</dbReference>
<accession>A0A8S5VQH2</accession>
<organism evidence="1">
    <name type="scientific">Ackermannviridae sp</name>
    <dbReference type="NCBI Taxonomy" id="2831612"/>
    <lineage>
        <taxon>Viruses</taxon>
        <taxon>Duplodnaviria</taxon>
        <taxon>Heunggongvirae</taxon>
        <taxon>Uroviricota</taxon>
        <taxon>Caudoviricetes</taxon>
        <taxon>Pantevenvirales</taxon>
        <taxon>Ackermannviridae</taxon>
    </lineage>
</organism>
<sequence>MITLKNTVTKEQIQNLLNNAEITVATKFDKVTVVCCKLENGFVITEASGAVDAANYDETIGRECCMGRIENKLWELEGYALSKKLYEEKLK</sequence>
<reference evidence="1" key="1">
    <citation type="journal article" date="2021" name="Proc. Natl. Acad. Sci. U.S.A.">
        <title>A Catalog of Tens of Thousands of Viruses from Human Metagenomes Reveals Hidden Associations with Chronic Diseases.</title>
        <authorList>
            <person name="Tisza M.J."/>
            <person name="Buck C.B."/>
        </authorList>
    </citation>
    <scope>NUCLEOTIDE SEQUENCE</scope>
    <source>
        <strain evidence="1">CtsAp5</strain>
    </source>
</reference>
<evidence type="ECO:0000313" key="1">
    <source>
        <dbReference type="EMBL" id="DAG95202.1"/>
    </source>
</evidence>
<name>A0A8S5VQH2_9CAUD</name>
<dbReference type="Pfam" id="PF13876">
    <property type="entry name" value="Phage_gp49_66"/>
    <property type="match status" value="1"/>
</dbReference>
<dbReference type="EMBL" id="BK035353">
    <property type="protein sequence ID" value="DAG95202.1"/>
    <property type="molecule type" value="Genomic_DNA"/>
</dbReference>